<keyword evidence="2" id="KW-1185">Reference proteome</keyword>
<sequence>MASALSIRDAVTVRMHRHSLWSPLAASAGAVVHQYVAMQAQEYAYALWATAQRRAPGTDGNTAADLAAAVDRGEILRTHVLRPTWHFVAPSDARWLLALSAPTIHRINDSYYRKSSLDAATLNQVHEVLAVELAGGRHRTRTQLQAALADSGVESSGLRLTYAMMHAELEQVIISGASVGKQRSYALFDERVPASAPLDRAAALKLLAERYLSTRGPASVKDFAVWSGLRMPDARAGVAAAAEDSPGRFEQFMLDGVTLWWEPRSTVPPAPAPPRVDLAQCYDEYVMSYFESKHFLFTPAGQRLEPAAMMYHPVLIDGLMAATWKHVLTAAAAVIQLAPLRSLSAAEVAAVEDSVAAYGCFLGLPTSTQWLLP</sequence>
<dbReference type="InterPro" id="IPR009351">
    <property type="entry name" value="AlkZ-like"/>
</dbReference>
<dbReference type="EMBL" id="PPXC01000003">
    <property type="protein sequence ID" value="POH74429.1"/>
    <property type="molecule type" value="Genomic_DNA"/>
</dbReference>
<proteinExistence type="predicted"/>
<dbReference type="Pfam" id="PF06224">
    <property type="entry name" value="AlkZ-like"/>
    <property type="match status" value="1"/>
</dbReference>
<dbReference type="PANTHER" id="PTHR38479">
    <property type="entry name" value="LMO0824 PROTEIN"/>
    <property type="match status" value="1"/>
</dbReference>
<evidence type="ECO:0000313" key="2">
    <source>
        <dbReference type="Proteomes" id="UP000237061"/>
    </source>
</evidence>
<protein>
    <recommendedName>
        <fullName evidence="3">Winged helix DNA-binding domain-containing protein</fullName>
    </recommendedName>
</protein>
<dbReference type="Proteomes" id="UP000237061">
    <property type="component" value="Unassembled WGS sequence"/>
</dbReference>
<gene>
    <name evidence="1" type="ORF">CVS27_04105</name>
</gene>
<accession>A0A2S3ZZJ1</accession>
<dbReference type="RefSeq" id="WP_103464476.1">
    <property type="nucleotide sequence ID" value="NZ_PPXC01000003.1"/>
</dbReference>
<evidence type="ECO:0008006" key="3">
    <source>
        <dbReference type="Google" id="ProtNLM"/>
    </source>
</evidence>
<organism evidence="1 2">
    <name type="scientific">Arthrobacter glacialis</name>
    <dbReference type="NCBI Taxonomy" id="1664"/>
    <lineage>
        <taxon>Bacteria</taxon>
        <taxon>Bacillati</taxon>
        <taxon>Actinomycetota</taxon>
        <taxon>Actinomycetes</taxon>
        <taxon>Micrococcales</taxon>
        <taxon>Micrococcaceae</taxon>
        <taxon>Arthrobacter</taxon>
    </lineage>
</organism>
<dbReference type="AlphaFoldDB" id="A0A2S3ZZJ1"/>
<dbReference type="PANTHER" id="PTHR38479:SF2">
    <property type="entry name" value="WINGED HELIX DNA-BINDING DOMAIN-CONTAINING PROTEIN"/>
    <property type="match status" value="1"/>
</dbReference>
<evidence type="ECO:0000313" key="1">
    <source>
        <dbReference type="EMBL" id="POH74429.1"/>
    </source>
</evidence>
<reference evidence="1 2" key="1">
    <citation type="submission" date="2018-01" db="EMBL/GenBank/DDBJ databases">
        <title>Arthrobacter sp. nov., from glaciers in China.</title>
        <authorList>
            <person name="Liu Q."/>
            <person name="Xin Y.-H."/>
        </authorList>
    </citation>
    <scope>NUCLEOTIDE SEQUENCE [LARGE SCALE GENOMIC DNA]</scope>
    <source>
        <strain evidence="1 2">HLT2-12-2</strain>
    </source>
</reference>
<name>A0A2S3ZZJ1_ARTGL</name>
<comment type="caution">
    <text evidence="1">The sequence shown here is derived from an EMBL/GenBank/DDBJ whole genome shotgun (WGS) entry which is preliminary data.</text>
</comment>